<evidence type="ECO:0000313" key="4">
    <source>
        <dbReference type="EMBL" id="MFD2515790.1"/>
    </source>
</evidence>
<dbReference type="InterPro" id="IPR051121">
    <property type="entry name" value="FAH"/>
</dbReference>
<evidence type="ECO:0000313" key="5">
    <source>
        <dbReference type="Proteomes" id="UP001597544"/>
    </source>
</evidence>
<dbReference type="GO" id="GO:0016787">
    <property type="term" value="F:hydrolase activity"/>
    <property type="evidence" value="ECO:0007669"/>
    <property type="project" value="UniProtKB-KW"/>
</dbReference>
<dbReference type="Gene3D" id="3.90.850.10">
    <property type="entry name" value="Fumarylacetoacetase-like, C-terminal domain"/>
    <property type="match status" value="1"/>
</dbReference>
<comment type="similarity">
    <text evidence="1">Belongs to the FAH family.</text>
</comment>
<comment type="caution">
    <text evidence="4">The sequence shown here is derived from an EMBL/GenBank/DDBJ whole genome shotgun (WGS) entry which is preliminary data.</text>
</comment>
<dbReference type="InterPro" id="IPR036663">
    <property type="entry name" value="Fumarylacetoacetase_C_sf"/>
</dbReference>
<dbReference type="Proteomes" id="UP001597544">
    <property type="component" value="Unassembled WGS sequence"/>
</dbReference>
<sequence>MKLIRYGTQYQEKPGIILGEDMYDVAGFGEDYNEHFFETGGLVRLQDFVASHQGKLEKIPAESRLGGPVARPSKIVCIGLNYADHAEEMKVELPGEPILFLKSTTALSGPNDDIIIPRGSVKTDWEVELAVVMGARATYVVEAEAMDYVAGYCLHNDVSEREYQFERGGNWTKGKGCDSFAPLGPVLATKDEISDVDNLRLWLKVNGEMMQNSTTANFIFKIPFIISYVSQFMTLLPGDVISTGSPAGVGYGLHPPTFLKPGDVVELGIDNLGVAKQHVRAYTP</sequence>
<dbReference type="PANTHER" id="PTHR42796:SF4">
    <property type="entry name" value="FUMARYLACETOACETATE HYDROLASE DOMAIN-CONTAINING PROTEIN 2A"/>
    <property type="match status" value="1"/>
</dbReference>
<dbReference type="Pfam" id="PF01557">
    <property type="entry name" value="FAA_hydrolase"/>
    <property type="match status" value="1"/>
</dbReference>
<accession>A0ABW5IQY1</accession>
<keyword evidence="2" id="KW-0479">Metal-binding</keyword>
<evidence type="ECO:0000256" key="1">
    <source>
        <dbReference type="ARBA" id="ARBA00010211"/>
    </source>
</evidence>
<evidence type="ECO:0000256" key="2">
    <source>
        <dbReference type="ARBA" id="ARBA00022723"/>
    </source>
</evidence>
<keyword evidence="4" id="KW-0378">Hydrolase</keyword>
<dbReference type="EMBL" id="JBHULU010000022">
    <property type="protein sequence ID" value="MFD2515790.1"/>
    <property type="molecule type" value="Genomic_DNA"/>
</dbReference>
<organism evidence="4 5">
    <name type="scientific">Pontibacter locisalis</name>
    <dbReference type="NCBI Taxonomy" id="1719035"/>
    <lineage>
        <taxon>Bacteria</taxon>
        <taxon>Pseudomonadati</taxon>
        <taxon>Bacteroidota</taxon>
        <taxon>Cytophagia</taxon>
        <taxon>Cytophagales</taxon>
        <taxon>Hymenobacteraceae</taxon>
        <taxon>Pontibacter</taxon>
    </lineage>
</organism>
<protein>
    <submittedName>
        <fullName evidence="4">Fumarylacetoacetate hydrolase family protein</fullName>
    </submittedName>
</protein>
<feature type="domain" description="Fumarylacetoacetase-like C-terminal" evidence="3">
    <location>
        <begin position="74"/>
        <end position="279"/>
    </location>
</feature>
<gene>
    <name evidence="4" type="ORF">ACFSRY_18100</name>
</gene>
<reference evidence="5" key="1">
    <citation type="journal article" date="2019" name="Int. J. Syst. Evol. Microbiol.">
        <title>The Global Catalogue of Microorganisms (GCM) 10K type strain sequencing project: providing services to taxonomists for standard genome sequencing and annotation.</title>
        <authorList>
            <consortium name="The Broad Institute Genomics Platform"/>
            <consortium name="The Broad Institute Genome Sequencing Center for Infectious Disease"/>
            <person name="Wu L."/>
            <person name="Ma J."/>
        </authorList>
    </citation>
    <scope>NUCLEOTIDE SEQUENCE [LARGE SCALE GENOMIC DNA]</scope>
    <source>
        <strain evidence="5">KCTC 42498</strain>
    </source>
</reference>
<proteinExistence type="inferred from homology"/>
<name>A0ABW5IQY1_9BACT</name>
<dbReference type="PANTHER" id="PTHR42796">
    <property type="entry name" value="FUMARYLACETOACETATE HYDROLASE DOMAIN-CONTAINING PROTEIN 2A-RELATED"/>
    <property type="match status" value="1"/>
</dbReference>
<dbReference type="InterPro" id="IPR011234">
    <property type="entry name" value="Fumarylacetoacetase-like_C"/>
</dbReference>
<dbReference type="RefSeq" id="WP_377511295.1">
    <property type="nucleotide sequence ID" value="NZ_JBHULU010000022.1"/>
</dbReference>
<dbReference type="SUPFAM" id="SSF56529">
    <property type="entry name" value="FAH"/>
    <property type="match status" value="1"/>
</dbReference>
<keyword evidence="5" id="KW-1185">Reference proteome</keyword>
<evidence type="ECO:0000259" key="3">
    <source>
        <dbReference type="Pfam" id="PF01557"/>
    </source>
</evidence>